<dbReference type="RefSeq" id="WP_132431842.1">
    <property type="nucleotide sequence ID" value="NZ_SMFZ01000002.1"/>
</dbReference>
<sequence length="72" mass="7107">MTGSAGHDGGRIGNAGPVANGTGPTAGSNETRPDPVRPASGATAPVAGVARTTGMIRPVPTTRRRGNGEETR</sequence>
<protein>
    <submittedName>
        <fullName evidence="2">Uncharacterized protein</fullName>
    </submittedName>
</protein>
<dbReference type="AlphaFoldDB" id="A0A4R1HNR9"/>
<feature type="region of interest" description="Disordered" evidence="1">
    <location>
        <begin position="1"/>
        <end position="72"/>
    </location>
</feature>
<evidence type="ECO:0000313" key="3">
    <source>
        <dbReference type="Proteomes" id="UP000295560"/>
    </source>
</evidence>
<dbReference type="Proteomes" id="UP000295560">
    <property type="component" value="Unassembled WGS sequence"/>
</dbReference>
<evidence type="ECO:0000256" key="1">
    <source>
        <dbReference type="SAM" id="MobiDB-lite"/>
    </source>
</evidence>
<reference evidence="2 3" key="1">
    <citation type="submission" date="2019-03" db="EMBL/GenBank/DDBJ databases">
        <title>Sequencing the genomes of 1000 actinobacteria strains.</title>
        <authorList>
            <person name="Klenk H.-P."/>
        </authorList>
    </citation>
    <scope>NUCLEOTIDE SEQUENCE [LARGE SCALE GENOMIC DNA]</scope>
    <source>
        <strain evidence="2 3">DSM 44969</strain>
    </source>
</reference>
<dbReference type="EMBL" id="SMFZ01000002">
    <property type="protein sequence ID" value="TCK22763.1"/>
    <property type="molecule type" value="Genomic_DNA"/>
</dbReference>
<organism evidence="2 3">
    <name type="scientific">Pseudonocardia endophytica</name>
    <dbReference type="NCBI Taxonomy" id="401976"/>
    <lineage>
        <taxon>Bacteria</taxon>
        <taxon>Bacillati</taxon>
        <taxon>Actinomycetota</taxon>
        <taxon>Actinomycetes</taxon>
        <taxon>Pseudonocardiales</taxon>
        <taxon>Pseudonocardiaceae</taxon>
        <taxon>Pseudonocardia</taxon>
    </lineage>
</organism>
<accession>A0A4R1HNR9</accession>
<evidence type="ECO:0000313" key="2">
    <source>
        <dbReference type="EMBL" id="TCK22763.1"/>
    </source>
</evidence>
<comment type="caution">
    <text evidence="2">The sequence shown here is derived from an EMBL/GenBank/DDBJ whole genome shotgun (WGS) entry which is preliminary data.</text>
</comment>
<keyword evidence="3" id="KW-1185">Reference proteome</keyword>
<gene>
    <name evidence="2" type="ORF">EV378_6771</name>
</gene>
<name>A0A4R1HNR9_PSEEN</name>
<proteinExistence type="predicted"/>